<gene>
    <name evidence="2" type="ORF">Tco_0627781</name>
</gene>
<evidence type="ECO:0008006" key="4">
    <source>
        <dbReference type="Google" id="ProtNLM"/>
    </source>
</evidence>
<reference evidence="2" key="1">
    <citation type="journal article" date="2022" name="Int. J. Mol. Sci.">
        <title>Draft Genome of Tanacetum Coccineum: Genomic Comparison of Closely Related Tanacetum-Family Plants.</title>
        <authorList>
            <person name="Yamashiro T."/>
            <person name="Shiraishi A."/>
            <person name="Nakayama K."/>
            <person name="Satake H."/>
        </authorList>
    </citation>
    <scope>NUCLEOTIDE SEQUENCE</scope>
</reference>
<protein>
    <recommendedName>
        <fullName evidence="4">Reverse transcriptase domain-containing protein</fullName>
    </recommendedName>
</protein>
<feature type="compositionally biased region" description="Polar residues" evidence="1">
    <location>
        <begin position="35"/>
        <end position="52"/>
    </location>
</feature>
<dbReference type="InterPro" id="IPR043502">
    <property type="entry name" value="DNA/RNA_pol_sf"/>
</dbReference>
<feature type="region of interest" description="Disordered" evidence="1">
    <location>
        <begin position="35"/>
        <end position="61"/>
    </location>
</feature>
<evidence type="ECO:0000313" key="3">
    <source>
        <dbReference type="Proteomes" id="UP001151760"/>
    </source>
</evidence>
<dbReference type="EMBL" id="BQNB010008796">
    <property type="protein sequence ID" value="GJS54419.1"/>
    <property type="molecule type" value="Genomic_DNA"/>
</dbReference>
<evidence type="ECO:0000256" key="1">
    <source>
        <dbReference type="SAM" id="MobiDB-lite"/>
    </source>
</evidence>
<keyword evidence="3" id="KW-1185">Reference proteome</keyword>
<dbReference type="InterPro" id="IPR032567">
    <property type="entry name" value="RTL1-rel"/>
</dbReference>
<evidence type="ECO:0000313" key="2">
    <source>
        <dbReference type="EMBL" id="GJS54419.1"/>
    </source>
</evidence>
<name>A0ABQ4WNF3_9ASTR</name>
<organism evidence="2 3">
    <name type="scientific">Tanacetum coccineum</name>
    <dbReference type="NCBI Taxonomy" id="301880"/>
    <lineage>
        <taxon>Eukaryota</taxon>
        <taxon>Viridiplantae</taxon>
        <taxon>Streptophyta</taxon>
        <taxon>Embryophyta</taxon>
        <taxon>Tracheophyta</taxon>
        <taxon>Spermatophyta</taxon>
        <taxon>Magnoliopsida</taxon>
        <taxon>eudicotyledons</taxon>
        <taxon>Gunneridae</taxon>
        <taxon>Pentapetalae</taxon>
        <taxon>asterids</taxon>
        <taxon>campanulids</taxon>
        <taxon>Asterales</taxon>
        <taxon>Asteraceae</taxon>
        <taxon>Asteroideae</taxon>
        <taxon>Anthemideae</taxon>
        <taxon>Anthemidinae</taxon>
        <taxon>Tanacetum</taxon>
    </lineage>
</organism>
<sequence>MLYNKSYSTTEAPTMTQDAIRKLAADSVTSALEAQATTMASASNPNRNTGPTGTPAVKTGGRKLQKSSLAVNLSTLMVRKEQYQTTTKESLTTEELSTTIPAATIVTPTIVTTIVDNRIEGKKLVEPMLLLHQKMVGMPEISLCVKGAITITPDPVLVGVIIGKQNGPSSKELPKQEASHRNANDNINAQGRAYMLRDKNAQQDPNVVTVMEKKADEKRLEDISVVKEFPDVFPEDLPGIPPIRQVEFQIDLIPGAAPIARTPYRLAPSEMHELSNQLQELTEVSFDQVHRLGELLSYLLKRKTDLLECVSITES</sequence>
<proteinExistence type="predicted"/>
<accession>A0ABQ4WNF3</accession>
<reference evidence="2" key="2">
    <citation type="submission" date="2022-01" db="EMBL/GenBank/DDBJ databases">
        <authorList>
            <person name="Yamashiro T."/>
            <person name="Shiraishi A."/>
            <person name="Satake H."/>
            <person name="Nakayama K."/>
        </authorList>
    </citation>
    <scope>NUCLEOTIDE SEQUENCE</scope>
</reference>
<dbReference type="Proteomes" id="UP001151760">
    <property type="component" value="Unassembled WGS sequence"/>
</dbReference>
<comment type="caution">
    <text evidence="2">The sequence shown here is derived from an EMBL/GenBank/DDBJ whole genome shotgun (WGS) entry which is preliminary data.</text>
</comment>
<dbReference type="PANTHER" id="PTHR15503:SF45">
    <property type="entry name" value="RNA-DIRECTED DNA POLYMERASE HOMOLOG"/>
    <property type="match status" value="1"/>
</dbReference>
<dbReference type="SUPFAM" id="SSF56672">
    <property type="entry name" value="DNA/RNA polymerases"/>
    <property type="match status" value="1"/>
</dbReference>
<dbReference type="PANTHER" id="PTHR15503">
    <property type="entry name" value="LDOC1 RELATED"/>
    <property type="match status" value="1"/>
</dbReference>